<sequence length="158" mass="17798">MVPNYPIVVATRAVPQMLTCSHCCQRLRRIIPPSIRAHVGKQRMDPTTTILPSLVFCQIILFRQVLAVLTHLQQLVCASTCLNRCLQLKDHPTGVPLLVCCWLRIRGLLLHLGNNNIRPTECVVCVSGFHAGSVCAPVRIYVHLCAWLEGWPCFMQLY</sequence>
<protein>
    <submittedName>
        <fullName evidence="1">Uncharacterized protein</fullName>
    </submittedName>
</protein>
<proteinExistence type="predicted"/>
<evidence type="ECO:0000313" key="1">
    <source>
        <dbReference type="EMBL" id="CAD9007982.1"/>
    </source>
</evidence>
<dbReference type="EMBL" id="HBGA01051898">
    <property type="protein sequence ID" value="CAD9007983.1"/>
    <property type="molecule type" value="Transcribed_RNA"/>
</dbReference>
<dbReference type="AlphaFoldDB" id="A0A6U7ZCI1"/>
<accession>A0A6U7ZCI1</accession>
<organism evidence="1">
    <name type="scientific">Eutreptiella gymnastica</name>
    <dbReference type="NCBI Taxonomy" id="73025"/>
    <lineage>
        <taxon>Eukaryota</taxon>
        <taxon>Discoba</taxon>
        <taxon>Euglenozoa</taxon>
        <taxon>Euglenida</taxon>
        <taxon>Spirocuta</taxon>
        <taxon>Euglenophyceae</taxon>
        <taxon>Eutreptiales</taxon>
        <taxon>Eutreptiaceae</taxon>
        <taxon>Eutreptiella</taxon>
    </lineage>
</organism>
<gene>
    <name evidence="1" type="ORF">EGYM00392_LOCUS19076</name>
    <name evidence="2" type="ORF">EGYM00392_LOCUS19077</name>
</gene>
<reference evidence="1" key="1">
    <citation type="submission" date="2021-01" db="EMBL/GenBank/DDBJ databases">
        <authorList>
            <person name="Corre E."/>
            <person name="Pelletier E."/>
            <person name="Niang G."/>
            <person name="Scheremetjew M."/>
            <person name="Finn R."/>
            <person name="Kale V."/>
            <person name="Holt S."/>
            <person name="Cochrane G."/>
            <person name="Meng A."/>
            <person name="Brown T."/>
            <person name="Cohen L."/>
        </authorList>
    </citation>
    <scope>NUCLEOTIDE SEQUENCE</scope>
    <source>
        <strain evidence="1">NIES-381</strain>
    </source>
</reference>
<dbReference type="EMBL" id="HBGA01051897">
    <property type="protein sequence ID" value="CAD9007982.1"/>
    <property type="molecule type" value="Transcribed_RNA"/>
</dbReference>
<evidence type="ECO:0000313" key="2">
    <source>
        <dbReference type="EMBL" id="CAD9007983.1"/>
    </source>
</evidence>
<name>A0A6U7ZCI1_9EUGL</name>